<dbReference type="GO" id="GO:0005634">
    <property type="term" value="C:nucleus"/>
    <property type="evidence" value="ECO:0007669"/>
    <property type="project" value="UniProtKB-SubCell"/>
</dbReference>
<keyword evidence="10" id="KW-1185">Reference proteome</keyword>
<evidence type="ECO:0000256" key="1">
    <source>
        <dbReference type="ARBA" id="ARBA00004123"/>
    </source>
</evidence>
<dbReference type="GO" id="GO:0019005">
    <property type="term" value="C:SCF ubiquitin ligase complex"/>
    <property type="evidence" value="ECO:0007669"/>
    <property type="project" value="InterPro"/>
</dbReference>
<reference evidence="9 10" key="1">
    <citation type="journal article" date="2022" name="Cell">
        <title>Repeat-based holocentromeres influence genome architecture and karyotype evolution.</title>
        <authorList>
            <person name="Hofstatter P.G."/>
            <person name="Thangavel G."/>
            <person name="Lux T."/>
            <person name="Neumann P."/>
            <person name="Vondrak T."/>
            <person name="Novak P."/>
            <person name="Zhang M."/>
            <person name="Costa L."/>
            <person name="Castellani M."/>
            <person name="Scott A."/>
            <person name="Toegelov H."/>
            <person name="Fuchs J."/>
            <person name="Mata-Sucre Y."/>
            <person name="Dias Y."/>
            <person name="Vanzela A.L.L."/>
            <person name="Huettel B."/>
            <person name="Almeida C.C.S."/>
            <person name="Simkova H."/>
            <person name="Souza G."/>
            <person name="Pedrosa-Harand A."/>
            <person name="Macas J."/>
            <person name="Mayer K.F.X."/>
            <person name="Houben A."/>
            <person name="Marques A."/>
        </authorList>
    </citation>
    <scope>NUCLEOTIDE SEQUENCE [LARGE SCALE GENOMIC DNA]</scope>
    <source>
        <strain evidence="9">RhyTen1mFocal</strain>
    </source>
</reference>
<sequence>MKRAVSPDASSSSFSSTKKLKSEEPPSPIPDLTEDLLYEILRRADERTLGAAACVSSRWRRLAQDERIWESVCLRHWAALGCAPSQLRSVVMALGGFRRLYVSYLAPTVATRSGRRRRWSRDELQMSLSMLSVGFFGMMGGPMGKLPPGKGI</sequence>
<dbReference type="GO" id="GO:0009740">
    <property type="term" value="P:gibberellic acid mediated signaling pathway"/>
    <property type="evidence" value="ECO:0007669"/>
    <property type="project" value="UniProtKB-KW"/>
</dbReference>
<dbReference type="PROSITE" id="PS50181">
    <property type="entry name" value="FBOX"/>
    <property type="match status" value="1"/>
</dbReference>
<dbReference type="Gene3D" id="1.20.1280.50">
    <property type="match status" value="1"/>
</dbReference>
<evidence type="ECO:0000256" key="2">
    <source>
        <dbReference type="ARBA" id="ARBA00004906"/>
    </source>
</evidence>
<keyword evidence="3" id="KW-0833">Ubl conjugation pathway</keyword>
<evidence type="ECO:0000313" key="10">
    <source>
        <dbReference type="Proteomes" id="UP001210211"/>
    </source>
</evidence>
<dbReference type="EMBL" id="JAMRDG010000001">
    <property type="protein sequence ID" value="KAJ3708126.1"/>
    <property type="molecule type" value="Genomic_DNA"/>
</dbReference>
<dbReference type="PANTHER" id="PTHR47750:SF7">
    <property type="entry name" value="F-BOX PROTEIN"/>
    <property type="match status" value="1"/>
</dbReference>
<dbReference type="InterPro" id="IPR036047">
    <property type="entry name" value="F-box-like_dom_sf"/>
</dbReference>
<evidence type="ECO:0000259" key="8">
    <source>
        <dbReference type="PROSITE" id="PS50181"/>
    </source>
</evidence>
<organism evidence="9 10">
    <name type="scientific">Rhynchospora tenuis</name>
    <dbReference type="NCBI Taxonomy" id="198213"/>
    <lineage>
        <taxon>Eukaryota</taxon>
        <taxon>Viridiplantae</taxon>
        <taxon>Streptophyta</taxon>
        <taxon>Embryophyta</taxon>
        <taxon>Tracheophyta</taxon>
        <taxon>Spermatophyta</taxon>
        <taxon>Magnoliopsida</taxon>
        <taxon>Liliopsida</taxon>
        <taxon>Poales</taxon>
        <taxon>Cyperaceae</taxon>
        <taxon>Cyperoideae</taxon>
        <taxon>Rhynchosporeae</taxon>
        <taxon>Rhynchospora</taxon>
    </lineage>
</organism>
<comment type="caution">
    <text evidence="9">The sequence shown here is derived from an EMBL/GenBank/DDBJ whole genome shotgun (WGS) entry which is preliminary data.</text>
</comment>
<comment type="pathway">
    <text evidence="2">Protein modification; protein ubiquitination.</text>
</comment>
<dbReference type="InterPro" id="IPR001810">
    <property type="entry name" value="F-box_dom"/>
</dbReference>
<evidence type="ECO:0000256" key="7">
    <source>
        <dbReference type="SAM" id="MobiDB-lite"/>
    </source>
</evidence>
<dbReference type="GO" id="GO:0009937">
    <property type="term" value="P:regulation of gibberellic acid mediated signaling pathway"/>
    <property type="evidence" value="ECO:0007669"/>
    <property type="project" value="InterPro"/>
</dbReference>
<dbReference type="AlphaFoldDB" id="A0AAD6A1S8"/>
<protein>
    <recommendedName>
        <fullName evidence="6">F-box protein GID2</fullName>
    </recommendedName>
</protein>
<dbReference type="Proteomes" id="UP001210211">
    <property type="component" value="Unassembled WGS sequence"/>
</dbReference>
<feature type="domain" description="F-box" evidence="8">
    <location>
        <begin position="26"/>
        <end position="72"/>
    </location>
</feature>
<dbReference type="Pfam" id="PF12937">
    <property type="entry name" value="F-box-like"/>
    <property type="match status" value="1"/>
</dbReference>
<dbReference type="FunFam" id="1.20.1280.50:FF:000067">
    <property type="entry name" value="F-box protein GID2"/>
    <property type="match status" value="1"/>
</dbReference>
<dbReference type="InterPro" id="IPR044184">
    <property type="entry name" value="SNE/GID2"/>
</dbReference>
<evidence type="ECO:0000256" key="3">
    <source>
        <dbReference type="ARBA" id="ARBA00022786"/>
    </source>
</evidence>
<dbReference type="PANTHER" id="PTHR47750">
    <property type="entry name" value="F-BOX PROTEIN SNE"/>
    <property type="match status" value="1"/>
</dbReference>
<dbReference type="SMART" id="SM00256">
    <property type="entry name" value="FBOX"/>
    <property type="match status" value="1"/>
</dbReference>
<proteinExistence type="predicted"/>
<evidence type="ECO:0000256" key="4">
    <source>
        <dbReference type="ARBA" id="ARBA00022941"/>
    </source>
</evidence>
<comment type="subcellular location">
    <subcellularLocation>
        <location evidence="1">Nucleus</location>
    </subcellularLocation>
</comment>
<evidence type="ECO:0000313" key="9">
    <source>
        <dbReference type="EMBL" id="KAJ3708126.1"/>
    </source>
</evidence>
<name>A0AAD6A1S8_9POAL</name>
<keyword evidence="4" id="KW-0939">Gibberellin signaling pathway</keyword>
<feature type="region of interest" description="Disordered" evidence="7">
    <location>
        <begin position="1"/>
        <end position="30"/>
    </location>
</feature>
<accession>A0AAD6A1S8</accession>
<keyword evidence="5" id="KW-0539">Nucleus</keyword>
<evidence type="ECO:0000256" key="6">
    <source>
        <dbReference type="ARBA" id="ARBA00069742"/>
    </source>
</evidence>
<dbReference type="SUPFAM" id="SSF81383">
    <property type="entry name" value="F-box domain"/>
    <property type="match status" value="1"/>
</dbReference>
<gene>
    <name evidence="9" type="ORF">LUZ61_011831</name>
</gene>
<evidence type="ECO:0000256" key="5">
    <source>
        <dbReference type="ARBA" id="ARBA00023242"/>
    </source>
</evidence>